<dbReference type="AlphaFoldDB" id="A0AB37GIM3"/>
<proteinExistence type="predicted"/>
<sequence length="102" mass="11943">MDIETVKRLLQIKTDEHDEYLEEAVPFYVEFAKDKCNDSFTKDDKEVLPYGVQLFVAKAVEFNMNPVDLSSRSLGDASFSFITELPETIWAYLSPYKKLRWH</sequence>
<dbReference type="CDD" id="cd08055">
    <property type="entry name" value="gp15"/>
    <property type="match status" value="1"/>
</dbReference>
<evidence type="ECO:0000313" key="1">
    <source>
        <dbReference type="EMBL" id="QPR71988.1"/>
    </source>
</evidence>
<dbReference type="Gene3D" id="1.10.246.150">
    <property type="match status" value="1"/>
</dbReference>
<dbReference type="Pfam" id="PF05135">
    <property type="entry name" value="Phage_connect_1"/>
    <property type="match status" value="1"/>
</dbReference>
<dbReference type="RefSeq" id="WP_025807718.1">
    <property type="nucleotide sequence ID" value="NZ_CP023729.1"/>
</dbReference>
<gene>
    <name evidence="1" type="ORF">I6G80_19515</name>
</gene>
<protein>
    <submittedName>
        <fullName evidence="1">Phage head-tail connector protein</fullName>
    </submittedName>
</protein>
<dbReference type="EMBL" id="CP065647">
    <property type="protein sequence ID" value="QPR71988.1"/>
    <property type="molecule type" value="Genomic_DNA"/>
</dbReference>
<dbReference type="Proteomes" id="UP000595038">
    <property type="component" value="Chromosome"/>
</dbReference>
<dbReference type="InterPro" id="IPR053746">
    <property type="entry name" value="Viral_HT_Connector_Assembly"/>
</dbReference>
<evidence type="ECO:0000313" key="2">
    <source>
        <dbReference type="Proteomes" id="UP000595038"/>
    </source>
</evidence>
<organism evidence="1 2">
    <name type="scientific">Bacillus licheniformis</name>
    <dbReference type="NCBI Taxonomy" id="1402"/>
    <lineage>
        <taxon>Bacteria</taxon>
        <taxon>Bacillati</taxon>
        <taxon>Bacillota</taxon>
        <taxon>Bacilli</taxon>
        <taxon>Bacillales</taxon>
        <taxon>Bacillaceae</taxon>
        <taxon>Bacillus</taxon>
    </lineage>
</organism>
<name>A0AB37GIM3_BACLI</name>
<accession>A0AB37GIM3</accession>
<reference evidence="1 2" key="1">
    <citation type="submission" date="2020-12" db="EMBL/GenBank/DDBJ databases">
        <title>FDA dAtabase for Regulatory Grade micrObial Sequences (FDA-ARGOS): Supporting development and validation of Infectious Disease Dx tests.</title>
        <authorList>
            <person name="Nelson B."/>
            <person name="Plummer A."/>
            <person name="Tallon L."/>
            <person name="Sadzewicz L."/>
            <person name="Zhao X."/>
            <person name="Boylan J."/>
            <person name="Ott S."/>
            <person name="Bowen H."/>
            <person name="Vavikolanu K."/>
            <person name="Mehta A."/>
            <person name="Aluvathingal J."/>
            <person name="Nadendla S."/>
            <person name="Myers T."/>
            <person name="Yan Y."/>
            <person name="Sichtig H."/>
        </authorList>
    </citation>
    <scope>NUCLEOTIDE SEQUENCE [LARGE SCALE GENOMIC DNA]</scope>
    <source>
        <strain evidence="1 2">FDAARGOS_923</strain>
    </source>
</reference>
<dbReference type="InterPro" id="IPR021146">
    <property type="entry name" value="Phage_gp6-like_head-tail"/>
</dbReference>